<dbReference type="KEGG" id="sphl:LPB140_10305"/>
<dbReference type="AlphaFoldDB" id="A0A1L3JDE1"/>
<protein>
    <submittedName>
        <fullName evidence="1">Uncharacterized protein</fullName>
    </submittedName>
</protein>
<accession>A0A1L3JDE1</accession>
<dbReference type="Proteomes" id="UP000242561">
    <property type="component" value="Chromosome"/>
</dbReference>
<gene>
    <name evidence="1" type="ORF">LPB140_10305</name>
</gene>
<proteinExistence type="predicted"/>
<evidence type="ECO:0000313" key="2">
    <source>
        <dbReference type="Proteomes" id="UP000242561"/>
    </source>
</evidence>
<name>A0A1L3JDE1_9SPHN</name>
<evidence type="ECO:0000313" key="1">
    <source>
        <dbReference type="EMBL" id="APG63109.1"/>
    </source>
</evidence>
<organism evidence="1 2">
    <name type="scientific">Sphingorhabdus lutea</name>
    <dbReference type="NCBI Taxonomy" id="1913578"/>
    <lineage>
        <taxon>Bacteria</taxon>
        <taxon>Pseudomonadati</taxon>
        <taxon>Pseudomonadota</taxon>
        <taxon>Alphaproteobacteria</taxon>
        <taxon>Sphingomonadales</taxon>
        <taxon>Sphingomonadaceae</taxon>
        <taxon>Sphingorhabdus</taxon>
    </lineage>
</organism>
<sequence length="87" mass="9787">MERDGIDTSTDREPLPADYLSEFDEDGLTEAQKLELIEVLFQIMKSFVQLGYGMEPVNKLIAEFQKCATSPADLLECKNNPTEGDNE</sequence>
<dbReference type="EMBL" id="CP018154">
    <property type="protein sequence ID" value="APG63109.1"/>
    <property type="molecule type" value="Genomic_DNA"/>
</dbReference>
<keyword evidence="2" id="KW-1185">Reference proteome</keyword>
<reference evidence="1 2" key="1">
    <citation type="submission" date="2016-11" db="EMBL/GenBank/DDBJ databases">
        <title>Sphingorhabdus sp. LPB0140, isolated from marine environment.</title>
        <authorList>
            <person name="Kim E."/>
            <person name="Yi H."/>
        </authorList>
    </citation>
    <scope>NUCLEOTIDE SEQUENCE [LARGE SCALE GENOMIC DNA]</scope>
    <source>
        <strain evidence="1 2">LPB0140</strain>
    </source>
</reference>